<accession>T5LPK2</accession>
<dbReference type="HOGENOM" id="CLU_466830_0_0_4"/>
<dbReference type="GO" id="GO:0008168">
    <property type="term" value="F:methyltransferase activity"/>
    <property type="evidence" value="ECO:0007669"/>
    <property type="project" value="InterPro"/>
</dbReference>
<dbReference type="InterPro" id="IPR031339">
    <property type="entry name" value="DUF4942"/>
</dbReference>
<evidence type="ECO:0000313" key="3">
    <source>
        <dbReference type="Proteomes" id="UP000003973"/>
    </source>
</evidence>
<organism evidence="2 3">
    <name type="scientific">Oxalobacter paraformigenes</name>
    <dbReference type="NCBI Taxonomy" id="556268"/>
    <lineage>
        <taxon>Bacteria</taxon>
        <taxon>Pseudomonadati</taxon>
        <taxon>Pseudomonadota</taxon>
        <taxon>Betaproteobacteria</taxon>
        <taxon>Burkholderiales</taxon>
        <taxon>Oxalobacteraceae</taxon>
        <taxon>Oxalobacter</taxon>
    </lineage>
</organism>
<feature type="domain" description="DUF4942" evidence="1">
    <location>
        <begin position="279"/>
        <end position="364"/>
    </location>
</feature>
<comment type="caution">
    <text evidence="2">The sequence shown here is derived from an EMBL/GenBank/DDBJ whole genome shotgun (WGS) entry which is preliminary data.</text>
</comment>
<reference evidence="2" key="1">
    <citation type="submission" date="2011-10" db="EMBL/GenBank/DDBJ databases">
        <title>The Genome Sequence of Oxalobacter formigenes HOxBLS.</title>
        <authorList>
            <consortium name="The Broad Institute Genome Sequencing Platform"/>
            <person name="Earl A."/>
            <person name="Ward D."/>
            <person name="Feldgarden M."/>
            <person name="Gevers D."/>
            <person name="Allison M.J."/>
            <person name="Humphrey S."/>
            <person name="Young S.K."/>
            <person name="Zeng Q."/>
            <person name="Gargeya S."/>
            <person name="Fitzgerald M."/>
            <person name="Haas B."/>
            <person name="Abouelleil A."/>
            <person name="Alvarado L."/>
            <person name="Arachchi H.M."/>
            <person name="Berlin A."/>
            <person name="Brown A."/>
            <person name="Chapman S.B."/>
            <person name="Chen Z."/>
            <person name="Dunbar C."/>
            <person name="Freedman E."/>
            <person name="Gearin G."/>
            <person name="Goldberg J."/>
            <person name="Griggs A."/>
            <person name="Gujja S."/>
            <person name="Heiman D."/>
            <person name="Howarth C."/>
            <person name="Larson L."/>
            <person name="Lui A."/>
            <person name="MacDonald P.J.P."/>
            <person name="Montmayeur A."/>
            <person name="Murphy C."/>
            <person name="Neiman D."/>
            <person name="Pearson M."/>
            <person name="Priest M."/>
            <person name="Roberts A."/>
            <person name="Saif S."/>
            <person name="Shea T."/>
            <person name="Shenoy N."/>
            <person name="Sisk P."/>
            <person name="Stolte C."/>
            <person name="Sykes S."/>
            <person name="Wortman J."/>
            <person name="Nusbaum C."/>
            <person name="Birren B."/>
        </authorList>
    </citation>
    <scope>NUCLEOTIDE SEQUENCE [LARGE SCALE GENOMIC DNA]</scope>
    <source>
        <strain evidence="2">HOxBLS</strain>
    </source>
</reference>
<dbReference type="GO" id="GO:0003676">
    <property type="term" value="F:nucleic acid binding"/>
    <property type="evidence" value="ECO:0007669"/>
    <property type="project" value="InterPro"/>
</dbReference>
<evidence type="ECO:0000259" key="1">
    <source>
        <dbReference type="Pfam" id="PF13708"/>
    </source>
</evidence>
<dbReference type="SUPFAM" id="SSF53335">
    <property type="entry name" value="S-adenosyl-L-methionine-dependent methyltransferases"/>
    <property type="match status" value="1"/>
</dbReference>
<dbReference type="InterPro" id="IPR029063">
    <property type="entry name" value="SAM-dependent_MTases_sf"/>
</dbReference>
<protein>
    <recommendedName>
        <fullName evidence="1">DUF4942 domain-containing protein</fullName>
    </recommendedName>
</protein>
<dbReference type="GO" id="GO:0032259">
    <property type="term" value="P:methylation"/>
    <property type="evidence" value="ECO:0007669"/>
    <property type="project" value="InterPro"/>
</dbReference>
<dbReference type="Gene3D" id="3.40.50.150">
    <property type="entry name" value="Vaccinia Virus protein VP39"/>
    <property type="match status" value="1"/>
</dbReference>
<sequence length="523" mass="60877">MKALIKKLKENDQDFELYPTTREMLDKIYQHMSLMRYSRTFKVLDIGCGTCNFKKYFDEYNSKETSDYRKAWIDYYVIEKSKILIDRLPADAIIVGTDFHECMLIDKDIDIVFCNPPYSEYVAWTKRIIFETSAHHIYLVIPERWKENEEIQALLETVGGKVDILGNFDFFDAERVARAKVNVLYISKQTSSDKAFDAWFDQMFPIKADAEEENSEELLKNQLIAGKDKAQILVNAYEHEQKILSNHFKAISSLSADILKSIGITKDAVKKSLKSRLKGLKTKYWQLVFDNLDAITSRLTYDTRNKMMSRFSGLTSADFTVSNIYSLVIWVIKNANTYYDAQLTDFYKSLSTRDNVTPYKSNQRVFKGSGWRYNRDDLTHYTLDYRIVCSTSYFYRQYSYYTRDNIKSGIDDICTIATNLGFHVVDCEYALDTGEKGVVYLTDYVPLLEYRYYKNGNMHIKMNQEFAKALNVEAARLLGWIKSAEDIQKEFPENLAKDAEKYFRGNCNFALSSKNLPLIGYGN</sequence>
<evidence type="ECO:0000313" key="2">
    <source>
        <dbReference type="EMBL" id="EQM95157.1"/>
    </source>
</evidence>
<name>T5LPK2_9BURK</name>
<dbReference type="InterPro" id="IPR002052">
    <property type="entry name" value="DNA_methylase_N6_adenine_CS"/>
</dbReference>
<dbReference type="eggNOG" id="COG4123">
    <property type="taxonomic scope" value="Bacteria"/>
</dbReference>
<dbReference type="AlphaFoldDB" id="T5LPK2"/>
<dbReference type="Proteomes" id="UP000003973">
    <property type="component" value="Unassembled WGS sequence"/>
</dbReference>
<dbReference type="PROSITE" id="PS00092">
    <property type="entry name" value="N6_MTASE"/>
    <property type="match status" value="1"/>
</dbReference>
<dbReference type="Pfam" id="PF13708">
    <property type="entry name" value="DUF4942"/>
    <property type="match status" value="1"/>
</dbReference>
<dbReference type="EMBL" id="ACDP02000023">
    <property type="protein sequence ID" value="EQM95157.1"/>
    <property type="molecule type" value="Genomic_DNA"/>
</dbReference>
<proteinExistence type="predicted"/>
<gene>
    <name evidence="2" type="ORF">OFAG_02253</name>
</gene>
<keyword evidence="3" id="KW-1185">Reference proteome</keyword>